<dbReference type="Proteomes" id="UP000507222">
    <property type="component" value="Unassembled WGS sequence"/>
</dbReference>
<reference evidence="2 3" key="1">
    <citation type="submission" date="2020-05" db="EMBL/GenBank/DDBJ databases">
        <authorList>
            <person name="Campoy J."/>
            <person name="Schneeberger K."/>
            <person name="Spophaly S."/>
        </authorList>
    </citation>
    <scope>NUCLEOTIDE SEQUENCE [LARGE SCALE GENOMIC DNA]</scope>
    <source>
        <strain evidence="2">PruArmRojPasFocal</strain>
    </source>
</reference>
<name>A0A6J5VBG3_PRUAR</name>
<accession>A0A6J5VBG3</accession>
<dbReference type="EMBL" id="CAEKDK010000006">
    <property type="protein sequence ID" value="CAB4285531.1"/>
    <property type="molecule type" value="Genomic_DNA"/>
</dbReference>
<organism evidence="2 3">
    <name type="scientific">Prunus armeniaca</name>
    <name type="common">Apricot</name>
    <name type="synonym">Armeniaca vulgaris</name>
    <dbReference type="NCBI Taxonomy" id="36596"/>
    <lineage>
        <taxon>Eukaryota</taxon>
        <taxon>Viridiplantae</taxon>
        <taxon>Streptophyta</taxon>
        <taxon>Embryophyta</taxon>
        <taxon>Tracheophyta</taxon>
        <taxon>Spermatophyta</taxon>
        <taxon>Magnoliopsida</taxon>
        <taxon>eudicotyledons</taxon>
        <taxon>Gunneridae</taxon>
        <taxon>Pentapetalae</taxon>
        <taxon>rosids</taxon>
        <taxon>fabids</taxon>
        <taxon>Rosales</taxon>
        <taxon>Rosaceae</taxon>
        <taxon>Amygdaloideae</taxon>
        <taxon>Amygdaleae</taxon>
        <taxon>Prunus</taxon>
    </lineage>
</organism>
<sequence>MAGRLYALKVYTLFGNSHARNPNADEPRPSLTSADEARMNQERRQRRLLTSQHGRLGWVERNNFCRNK</sequence>
<gene>
    <name evidence="2" type="ORF">CURHAP_LOCUS41360</name>
</gene>
<evidence type="ECO:0000256" key="1">
    <source>
        <dbReference type="SAM" id="MobiDB-lite"/>
    </source>
</evidence>
<evidence type="ECO:0000313" key="3">
    <source>
        <dbReference type="Proteomes" id="UP000507222"/>
    </source>
</evidence>
<protein>
    <submittedName>
        <fullName evidence="2">Uncharacterized protein</fullName>
    </submittedName>
</protein>
<evidence type="ECO:0000313" key="2">
    <source>
        <dbReference type="EMBL" id="CAB4285531.1"/>
    </source>
</evidence>
<proteinExistence type="predicted"/>
<feature type="region of interest" description="Disordered" evidence="1">
    <location>
        <begin position="17"/>
        <end position="49"/>
    </location>
</feature>
<dbReference type="AlphaFoldDB" id="A0A6J5VBG3"/>